<gene>
    <name evidence="2" type="ORF">WJU16_10255</name>
</gene>
<proteinExistence type="predicted"/>
<dbReference type="EMBL" id="CP149822">
    <property type="protein sequence ID" value="WZN43413.1"/>
    <property type="molecule type" value="Genomic_DNA"/>
</dbReference>
<feature type="chain" id="PRO_5045820998" description="Lipoprotein" evidence="1">
    <location>
        <begin position="19"/>
        <end position="254"/>
    </location>
</feature>
<protein>
    <recommendedName>
        <fullName evidence="4">Lipoprotein</fullName>
    </recommendedName>
</protein>
<reference evidence="3" key="1">
    <citation type="submission" date="2024-03" db="EMBL/GenBank/DDBJ databases">
        <title>Chitinophaga horti sp. nov., isolated from garden soil.</title>
        <authorList>
            <person name="Lee D.S."/>
            <person name="Han D.M."/>
            <person name="Baek J.H."/>
            <person name="Choi D.G."/>
            <person name="Jeon J.H."/>
            <person name="Jeon C.O."/>
        </authorList>
    </citation>
    <scope>NUCLEOTIDE SEQUENCE [LARGE SCALE GENOMIC DNA]</scope>
    <source>
        <strain evidence="3">GPA1</strain>
    </source>
</reference>
<sequence>MKYCIFLFMIFAAGCAGASGTQHNADSTAAPADSSEALRLAQGEAFLQLFPQIQPNEIAIESPRYDSNGTMLGMVGKWIDSIYLKTLPAERMHIYEYASPDNPHGGYHAVGRFTQGDYEMLLVRGPGEYASTRIFLWAWHKPTAQIHDHIMVADNWGDAGDAQYTYSWLNSGEKELEVRMAVLESHLDLEDTTGREESFNDYAIFLFRNGAFDTTGMKQRRNEAFFRSKLKDKYLEPDSVYVAYHPNSNSESHE</sequence>
<organism evidence="2 3">
    <name type="scientific">Chitinophaga pollutisoli</name>
    <dbReference type="NCBI Taxonomy" id="3133966"/>
    <lineage>
        <taxon>Bacteria</taxon>
        <taxon>Pseudomonadati</taxon>
        <taxon>Bacteroidota</taxon>
        <taxon>Chitinophagia</taxon>
        <taxon>Chitinophagales</taxon>
        <taxon>Chitinophagaceae</taxon>
        <taxon>Chitinophaga</taxon>
    </lineage>
</organism>
<keyword evidence="1" id="KW-0732">Signal</keyword>
<evidence type="ECO:0000313" key="3">
    <source>
        <dbReference type="Proteomes" id="UP001485459"/>
    </source>
</evidence>
<keyword evidence="3" id="KW-1185">Reference proteome</keyword>
<evidence type="ECO:0000313" key="2">
    <source>
        <dbReference type="EMBL" id="WZN43413.1"/>
    </source>
</evidence>
<accession>A0ABZ2YVC6</accession>
<feature type="signal peptide" evidence="1">
    <location>
        <begin position="1"/>
        <end position="18"/>
    </location>
</feature>
<evidence type="ECO:0000256" key="1">
    <source>
        <dbReference type="SAM" id="SignalP"/>
    </source>
</evidence>
<dbReference type="PROSITE" id="PS51257">
    <property type="entry name" value="PROKAR_LIPOPROTEIN"/>
    <property type="match status" value="1"/>
</dbReference>
<dbReference type="Proteomes" id="UP001485459">
    <property type="component" value="Chromosome"/>
</dbReference>
<dbReference type="RefSeq" id="WP_341838224.1">
    <property type="nucleotide sequence ID" value="NZ_CP149822.1"/>
</dbReference>
<evidence type="ECO:0008006" key="4">
    <source>
        <dbReference type="Google" id="ProtNLM"/>
    </source>
</evidence>
<name>A0ABZ2YVC6_9BACT</name>